<evidence type="ECO:0000256" key="2">
    <source>
        <dbReference type="ARBA" id="ARBA00008536"/>
    </source>
</evidence>
<dbReference type="GO" id="GO:0030246">
    <property type="term" value="F:carbohydrate binding"/>
    <property type="evidence" value="ECO:0007669"/>
    <property type="project" value="UniProtKB-KW"/>
</dbReference>
<dbReference type="Proteomes" id="UP000436088">
    <property type="component" value="Unassembled WGS sequence"/>
</dbReference>
<evidence type="ECO:0000313" key="16">
    <source>
        <dbReference type="Proteomes" id="UP000436088"/>
    </source>
</evidence>
<dbReference type="InterPro" id="IPR050528">
    <property type="entry name" value="L-type_Lectin-RKs"/>
</dbReference>
<dbReference type="Gene3D" id="1.10.510.10">
    <property type="entry name" value="Transferase(Phosphotransferase) domain 1"/>
    <property type="match status" value="1"/>
</dbReference>
<keyword evidence="9" id="KW-0067">ATP-binding</keyword>
<evidence type="ECO:0000259" key="14">
    <source>
        <dbReference type="Pfam" id="PF00069"/>
    </source>
</evidence>
<evidence type="ECO:0000256" key="7">
    <source>
        <dbReference type="ARBA" id="ARBA00022734"/>
    </source>
</evidence>
<dbReference type="PANTHER" id="PTHR27007">
    <property type="match status" value="1"/>
</dbReference>
<evidence type="ECO:0000256" key="11">
    <source>
        <dbReference type="ARBA" id="ARBA00023136"/>
    </source>
</evidence>
<gene>
    <name evidence="15" type="ORF">F3Y22_tig00110831pilonHSYRG00475</name>
</gene>
<evidence type="ECO:0000256" key="13">
    <source>
        <dbReference type="ARBA" id="ARBA00023180"/>
    </source>
</evidence>
<comment type="caution">
    <text evidence="15">The sequence shown here is derived from an EMBL/GenBank/DDBJ whole genome shotgun (WGS) entry which is preliminary data.</text>
</comment>
<keyword evidence="8" id="KW-0547">Nucleotide-binding</keyword>
<evidence type="ECO:0000313" key="15">
    <source>
        <dbReference type="EMBL" id="KAE8692693.1"/>
    </source>
</evidence>
<evidence type="ECO:0000256" key="12">
    <source>
        <dbReference type="ARBA" id="ARBA00023170"/>
    </source>
</evidence>
<dbReference type="GO" id="GO:0002229">
    <property type="term" value="P:defense response to oomycetes"/>
    <property type="evidence" value="ECO:0007669"/>
    <property type="project" value="UniProtKB-ARBA"/>
</dbReference>
<comment type="similarity">
    <text evidence="2">In the N-terminal section; belongs to the leguminous lectin family.</text>
</comment>
<proteinExistence type="inferred from homology"/>
<keyword evidence="6" id="KW-0732">Signal</keyword>
<keyword evidence="5" id="KW-0812">Transmembrane</keyword>
<dbReference type="InterPro" id="IPR000719">
    <property type="entry name" value="Prot_kinase_dom"/>
</dbReference>
<sequence>MRKGRRTTHLAGTMCYMPPECISSEKASKEIDVYCFGVVALEIACSRRSIEPKYEESRASLVAWVWDLYGKRWLLDAAEPKLSVDFDAREMECLLTVGLWFVHPDQNLRPSIRQAIQVLNFEAPLPKLPYSNV</sequence>
<keyword evidence="4" id="KW-1003">Cell membrane</keyword>
<protein>
    <submittedName>
        <fullName evidence="15">Concanavalin A-like lectin protein kinase family protein</fullName>
    </submittedName>
</protein>
<dbReference type="Pfam" id="PF00069">
    <property type="entry name" value="Pkinase"/>
    <property type="match status" value="1"/>
</dbReference>
<evidence type="ECO:0000256" key="5">
    <source>
        <dbReference type="ARBA" id="ARBA00022692"/>
    </source>
</evidence>
<name>A0A6A2ZLR8_HIBSY</name>
<comment type="similarity">
    <text evidence="3">In the C-terminal section; belongs to the protein kinase superfamily. Ser/Thr protein kinase family.</text>
</comment>
<evidence type="ECO:0000256" key="1">
    <source>
        <dbReference type="ARBA" id="ARBA00004251"/>
    </source>
</evidence>
<dbReference type="EMBL" id="VEPZ02001131">
    <property type="protein sequence ID" value="KAE8692693.1"/>
    <property type="molecule type" value="Genomic_DNA"/>
</dbReference>
<keyword evidence="10" id="KW-1133">Transmembrane helix</keyword>
<dbReference type="AlphaFoldDB" id="A0A6A2ZLR8"/>
<organism evidence="15 16">
    <name type="scientific">Hibiscus syriacus</name>
    <name type="common">Rose of Sharon</name>
    <dbReference type="NCBI Taxonomy" id="106335"/>
    <lineage>
        <taxon>Eukaryota</taxon>
        <taxon>Viridiplantae</taxon>
        <taxon>Streptophyta</taxon>
        <taxon>Embryophyta</taxon>
        <taxon>Tracheophyta</taxon>
        <taxon>Spermatophyta</taxon>
        <taxon>Magnoliopsida</taxon>
        <taxon>eudicotyledons</taxon>
        <taxon>Gunneridae</taxon>
        <taxon>Pentapetalae</taxon>
        <taxon>rosids</taxon>
        <taxon>malvids</taxon>
        <taxon>Malvales</taxon>
        <taxon>Malvaceae</taxon>
        <taxon>Malvoideae</taxon>
        <taxon>Hibiscus</taxon>
    </lineage>
</organism>
<keyword evidence="7" id="KW-0430">Lectin</keyword>
<evidence type="ECO:0000256" key="3">
    <source>
        <dbReference type="ARBA" id="ARBA00010217"/>
    </source>
</evidence>
<dbReference type="GO" id="GO:0005886">
    <property type="term" value="C:plasma membrane"/>
    <property type="evidence" value="ECO:0007669"/>
    <property type="project" value="UniProtKB-SubCell"/>
</dbReference>
<dbReference type="InterPro" id="IPR011009">
    <property type="entry name" value="Kinase-like_dom_sf"/>
</dbReference>
<evidence type="ECO:0000256" key="8">
    <source>
        <dbReference type="ARBA" id="ARBA00022741"/>
    </source>
</evidence>
<evidence type="ECO:0000256" key="9">
    <source>
        <dbReference type="ARBA" id="ARBA00022840"/>
    </source>
</evidence>
<reference evidence="15" key="1">
    <citation type="submission" date="2019-09" db="EMBL/GenBank/DDBJ databases">
        <title>Draft genome information of white flower Hibiscus syriacus.</title>
        <authorList>
            <person name="Kim Y.-M."/>
        </authorList>
    </citation>
    <scope>NUCLEOTIDE SEQUENCE [LARGE SCALE GENOMIC DNA]</scope>
    <source>
        <strain evidence="15">YM2019G1</strain>
    </source>
</reference>
<comment type="subcellular location">
    <subcellularLocation>
        <location evidence="1">Cell membrane</location>
        <topology evidence="1">Single-pass type I membrane protein</topology>
    </subcellularLocation>
</comment>
<evidence type="ECO:0000256" key="6">
    <source>
        <dbReference type="ARBA" id="ARBA00022729"/>
    </source>
</evidence>
<keyword evidence="16" id="KW-1185">Reference proteome</keyword>
<dbReference type="GO" id="GO:0004672">
    <property type="term" value="F:protein kinase activity"/>
    <property type="evidence" value="ECO:0007669"/>
    <property type="project" value="InterPro"/>
</dbReference>
<feature type="domain" description="Protein kinase" evidence="14">
    <location>
        <begin position="3"/>
        <end position="117"/>
    </location>
</feature>
<dbReference type="GO" id="GO:0005524">
    <property type="term" value="F:ATP binding"/>
    <property type="evidence" value="ECO:0007669"/>
    <property type="project" value="UniProtKB-KW"/>
</dbReference>
<accession>A0A6A2ZLR8</accession>
<keyword evidence="11" id="KW-0472">Membrane</keyword>
<dbReference type="SUPFAM" id="SSF56112">
    <property type="entry name" value="Protein kinase-like (PK-like)"/>
    <property type="match status" value="1"/>
</dbReference>
<evidence type="ECO:0000256" key="10">
    <source>
        <dbReference type="ARBA" id="ARBA00022989"/>
    </source>
</evidence>
<keyword evidence="13" id="KW-0325">Glycoprotein</keyword>
<evidence type="ECO:0000256" key="4">
    <source>
        <dbReference type="ARBA" id="ARBA00022475"/>
    </source>
</evidence>
<keyword evidence="12" id="KW-0675">Receptor</keyword>
<dbReference type="FunFam" id="1.10.510.10:FF:000240">
    <property type="entry name" value="Lectin-domain containing receptor kinase A4.3"/>
    <property type="match status" value="1"/>
</dbReference>